<dbReference type="EMBL" id="BHYK01000011">
    <property type="protein sequence ID" value="GCD10595.1"/>
    <property type="molecule type" value="Genomic_DNA"/>
</dbReference>
<dbReference type="AlphaFoldDB" id="A0A401UM27"/>
<organism evidence="1 2">
    <name type="scientific">Clostridium tagluense</name>
    <dbReference type="NCBI Taxonomy" id="360422"/>
    <lineage>
        <taxon>Bacteria</taxon>
        <taxon>Bacillati</taxon>
        <taxon>Bacillota</taxon>
        <taxon>Clostridia</taxon>
        <taxon>Eubacteriales</taxon>
        <taxon>Clostridiaceae</taxon>
        <taxon>Clostridium</taxon>
    </lineage>
</organism>
<reference evidence="1 2" key="1">
    <citation type="submission" date="2018-11" db="EMBL/GenBank/DDBJ databases">
        <title>Genome sequencing and assembly of Clostridium tagluense strain A121.</title>
        <authorList>
            <person name="Murakami T."/>
            <person name="Segawa T."/>
            <person name="Shcherbakova V.A."/>
            <person name="Mori H."/>
            <person name="Yoshimura Y."/>
        </authorList>
    </citation>
    <scope>NUCLEOTIDE SEQUENCE [LARGE SCALE GENOMIC DNA]</scope>
    <source>
        <strain evidence="1 2">A121</strain>
    </source>
</reference>
<protein>
    <recommendedName>
        <fullName evidence="3">Phage tail protein</fullName>
    </recommendedName>
</protein>
<dbReference type="Proteomes" id="UP000287872">
    <property type="component" value="Unassembled WGS sequence"/>
</dbReference>
<name>A0A401UM27_9CLOT</name>
<sequence length="137" mass="15779">MNDIWISTLDRKEVLQFPWLPPQLPSYEQIGSDEEFETFNNGTYLLQGSVNNFGFELTGKLPQKAYAFNKSSFENTDKIISLLIRARRKNFAIRFVSSVNNKEVMNLVMAVGGFAYSYDKVGNVIYTATLKQWKVFE</sequence>
<accession>A0A401UM27</accession>
<dbReference type="OrthoDB" id="9800780at2"/>
<dbReference type="RefSeq" id="WP_125001502.1">
    <property type="nucleotide sequence ID" value="NZ_BHYK01000011.1"/>
</dbReference>
<evidence type="ECO:0008006" key="3">
    <source>
        <dbReference type="Google" id="ProtNLM"/>
    </source>
</evidence>
<gene>
    <name evidence="1" type="ORF">Ctaglu_22180</name>
</gene>
<evidence type="ECO:0000313" key="1">
    <source>
        <dbReference type="EMBL" id="GCD10595.1"/>
    </source>
</evidence>
<comment type="caution">
    <text evidence="1">The sequence shown here is derived from an EMBL/GenBank/DDBJ whole genome shotgun (WGS) entry which is preliminary data.</text>
</comment>
<proteinExistence type="predicted"/>
<evidence type="ECO:0000313" key="2">
    <source>
        <dbReference type="Proteomes" id="UP000287872"/>
    </source>
</evidence>
<keyword evidence="2" id="KW-1185">Reference proteome</keyword>